<name>A0ABP6XB62_9FLAO</name>
<accession>A0ABP6XB62</accession>
<dbReference type="Proteomes" id="UP001500954">
    <property type="component" value="Unassembled WGS sequence"/>
</dbReference>
<evidence type="ECO:0008006" key="6">
    <source>
        <dbReference type="Google" id="ProtNLM"/>
    </source>
</evidence>
<dbReference type="InterPro" id="IPR036770">
    <property type="entry name" value="Ankyrin_rpt-contain_sf"/>
</dbReference>
<dbReference type="EMBL" id="BAABCY010000035">
    <property type="protein sequence ID" value="GAA3564393.1"/>
    <property type="molecule type" value="Genomic_DNA"/>
</dbReference>
<comment type="caution">
    <text evidence="4">The sequence shown here is derived from an EMBL/GenBank/DDBJ whole genome shotgun (WGS) entry which is preliminary data.</text>
</comment>
<dbReference type="PROSITE" id="PS50297">
    <property type="entry name" value="ANK_REP_REGION"/>
    <property type="match status" value="1"/>
</dbReference>
<dbReference type="PROSITE" id="PS50088">
    <property type="entry name" value="ANK_REPEAT"/>
    <property type="match status" value="1"/>
</dbReference>
<gene>
    <name evidence="4" type="ORF">GCM10022395_13630</name>
</gene>
<keyword evidence="2 3" id="KW-0040">ANK repeat</keyword>
<dbReference type="Gene3D" id="1.25.40.20">
    <property type="entry name" value="Ankyrin repeat-containing domain"/>
    <property type="match status" value="1"/>
</dbReference>
<evidence type="ECO:0000313" key="4">
    <source>
        <dbReference type="EMBL" id="GAA3564393.1"/>
    </source>
</evidence>
<evidence type="ECO:0000256" key="3">
    <source>
        <dbReference type="PROSITE-ProRule" id="PRU00023"/>
    </source>
</evidence>
<evidence type="ECO:0000256" key="1">
    <source>
        <dbReference type="ARBA" id="ARBA00022737"/>
    </source>
</evidence>
<sequence>MISKKNVKNMLYNISLCNSLKFLSSLYYIKKTNQLIKLKPFIMKKTIILSAIALCFSIVTAHATPVKSTPVNNSKTVFKVSPFCVSIAKGDLETVSKLINLGADVNQKSNGMTPAMYAAKYNRTKILKLLIAKGANLKTKSDKGMTAKKYAKLHKAHESFAIIEEALAKKKK</sequence>
<proteinExistence type="predicted"/>
<organism evidence="4 5">
    <name type="scientific">Snuella lapsa</name>
    <dbReference type="NCBI Taxonomy" id="870481"/>
    <lineage>
        <taxon>Bacteria</taxon>
        <taxon>Pseudomonadati</taxon>
        <taxon>Bacteroidota</taxon>
        <taxon>Flavobacteriia</taxon>
        <taxon>Flavobacteriales</taxon>
        <taxon>Flavobacteriaceae</taxon>
        <taxon>Snuella</taxon>
    </lineage>
</organism>
<dbReference type="Pfam" id="PF12796">
    <property type="entry name" value="Ank_2"/>
    <property type="match status" value="1"/>
</dbReference>
<reference evidence="5" key="1">
    <citation type="journal article" date="2019" name="Int. J. Syst. Evol. Microbiol.">
        <title>The Global Catalogue of Microorganisms (GCM) 10K type strain sequencing project: providing services to taxonomists for standard genome sequencing and annotation.</title>
        <authorList>
            <consortium name="The Broad Institute Genomics Platform"/>
            <consortium name="The Broad Institute Genome Sequencing Center for Infectious Disease"/>
            <person name="Wu L."/>
            <person name="Ma J."/>
        </authorList>
    </citation>
    <scope>NUCLEOTIDE SEQUENCE [LARGE SCALE GENOMIC DNA]</scope>
    <source>
        <strain evidence="5">JCM 17111</strain>
    </source>
</reference>
<feature type="repeat" description="ANK" evidence="3">
    <location>
        <begin position="110"/>
        <end position="142"/>
    </location>
</feature>
<dbReference type="InterPro" id="IPR002110">
    <property type="entry name" value="Ankyrin_rpt"/>
</dbReference>
<dbReference type="PANTHER" id="PTHR24171">
    <property type="entry name" value="ANKYRIN REPEAT DOMAIN-CONTAINING PROTEIN 39-RELATED"/>
    <property type="match status" value="1"/>
</dbReference>
<protein>
    <recommendedName>
        <fullName evidence="6">Ankyrin repeat domain-containing protein</fullName>
    </recommendedName>
</protein>
<dbReference type="SMART" id="SM00248">
    <property type="entry name" value="ANK"/>
    <property type="match status" value="2"/>
</dbReference>
<evidence type="ECO:0000256" key="2">
    <source>
        <dbReference type="ARBA" id="ARBA00023043"/>
    </source>
</evidence>
<dbReference type="SUPFAM" id="SSF48403">
    <property type="entry name" value="Ankyrin repeat"/>
    <property type="match status" value="1"/>
</dbReference>
<keyword evidence="5" id="KW-1185">Reference proteome</keyword>
<keyword evidence="1" id="KW-0677">Repeat</keyword>
<evidence type="ECO:0000313" key="5">
    <source>
        <dbReference type="Proteomes" id="UP001500954"/>
    </source>
</evidence>